<evidence type="ECO:0000256" key="4">
    <source>
        <dbReference type="ARBA" id="ARBA00022801"/>
    </source>
</evidence>
<feature type="active site" evidence="6">
    <location>
        <position position="57"/>
    </location>
</feature>
<dbReference type="Gene3D" id="2.160.20.10">
    <property type="entry name" value="Single-stranded right-handed beta-helix, Pectin lyase-like"/>
    <property type="match status" value="1"/>
</dbReference>
<evidence type="ECO:0000313" key="10">
    <source>
        <dbReference type="Proteomes" id="UP001497516"/>
    </source>
</evidence>
<gene>
    <name evidence="9" type="ORF">LTRI10_LOCUS30926</name>
</gene>
<name>A0AAV2EWK0_9ROSI</name>
<comment type="pathway">
    <text evidence="2 7">Glycan metabolism; pectin degradation; 2-dehydro-3-deoxy-D-gluconate from pectin: step 1/5.</text>
</comment>
<evidence type="ECO:0000256" key="6">
    <source>
        <dbReference type="PROSITE-ProRule" id="PRU10040"/>
    </source>
</evidence>
<keyword evidence="3" id="KW-0964">Secreted</keyword>
<dbReference type="SUPFAM" id="SSF51126">
    <property type="entry name" value="Pectin lyase-like"/>
    <property type="match status" value="1"/>
</dbReference>
<dbReference type="GO" id="GO:0042545">
    <property type="term" value="P:cell wall modification"/>
    <property type="evidence" value="ECO:0007669"/>
    <property type="project" value="UniProtKB-UniRule"/>
</dbReference>
<organism evidence="9 10">
    <name type="scientific">Linum trigynum</name>
    <dbReference type="NCBI Taxonomy" id="586398"/>
    <lineage>
        <taxon>Eukaryota</taxon>
        <taxon>Viridiplantae</taxon>
        <taxon>Streptophyta</taxon>
        <taxon>Embryophyta</taxon>
        <taxon>Tracheophyta</taxon>
        <taxon>Spermatophyta</taxon>
        <taxon>Magnoliopsida</taxon>
        <taxon>eudicotyledons</taxon>
        <taxon>Gunneridae</taxon>
        <taxon>Pentapetalae</taxon>
        <taxon>rosids</taxon>
        <taxon>fabids</taxon>
        <taxon>Malpighiales</taxon>
        <taxon>Linaceae</taxon>
        <taxon>Linum</taxon>
    </lineage>
</organism>
<proteinExistence type="predicted"/>
<evidence type="ECO:0000256" key="5">
    <source>
        <dbReference type="ARBA" id="ARBA00023085"/>
    </source>
</evidence>
<keyword evidence="3" id="KW-0134">Cell wall</keyword>
<dbReference type="InterPro" id="IPR000070">
    <property type="entry name" value="Pectinesterase_cat"/>
</dbReference>
<evidence type="ECO:0000313" key="9">
    <source>
        <dbReference type="EMBL" id="CAL1390118.1"/>
    </source>
</evidence>
<dbReference type="EMBL" id="OZ034818">
    <property type="protein sequence ID" value="CAL1390118.1"/>
    <property type="molecule type" value="Genomic_DNA"/>
</dbReference>
<reference evidence="9 10" key="1">
    <citation type="submission" date="2024-04" db="EMBL/GenBank/DDBJ databases">
        <authorList>
            <person name="Fracassetti M."/>
        </authorList>
    </citation>
    <scope>NUCLEOTIDE SEQUENCE [LARGE SCALE GENOMIC DNA]</scope>
</reference>
<dbReference type="PANTHER" id="PTHR31707">
    <property type="entry name" value="PECTINESTERASE"/>
    <property type="match status" value="1"/>
</dbReference>
<dbReference type="GO" id="GO:0045490">
    <property type="term" value="P:pectin catabolic process"/>
    <property type="evidence" value="ECO:0007669"/>
    <property type="project" value="UniProtKB-UniRule"/>
</dbReference>
<dbReference type="InterPro" id="IPR011050">
    <property type="entry name" value="Pectin_lyase_fold/virulence"/>
</dbReference>
<dbReference type="GO" id="GO:0030599">
    <property type="term" value="F:pectinesterase activity"/>
    <property type="evidence" value="ECO:0007669"/>
    <property type="project" value="UniProtKB-UniRule"/>
</dbReference>
<dbReference type="InterPro" id="IPR012334">
    <property type="entry name" value="Pectin_lyas_fold"/>
</dbReference>
<evidence type="ECO:0000256" key="1">
    <source>
        <dbReference type="ARBA" id="ARBA00004191"/>
    </source>
</evidence>
<dbReference type="EC" id="3.1.1.11" evidence="7"/>
<dbReference type="Pfam" id="PF01095">
    <property type="entry name" value="Pectinesterase"/>
    <property type="match status" value="1"/>
</dbReference>
<dbReference type="InterPro" id="IPR033131">
    <property type="entry name" value="Pectinesterase_Asp_AS"/>
</dbReference>
<evidence type="ECO:0000259" key="8">
    <source>
        <dbReference type="Pfam" id="PF01095"/>
    </source>
</evidence>
<evidence type="ECO:0000256" key="2">
    <source>
        <dbReference type="ARBA" id="ARBA00005184"/>
    </source>
</evidence>
<protein>
    <recommendedName>
        <fullName evidence="7">Pectinesterase</fullName>
        <ecNumber evidence="7">3.1.1.11</ecNumber>
    </recommendedName>
</protein>
<dbReference type="AlphaFoldDB" id="A0AAV2EWK0"/>
<accession>A0AAV2EWK0</accession>
<evidence type="ECO:0000256" key="3">
    <source>
        <dbReference type="ARBA" id="ARBA00022512"/>
    </source>
</evidence>
<evidence type="ECO:0000256" key="7">
    <source>
        <dbReference type="RuleBase" id="RU000589"/>
    </source>
</evidence>
<keyword evidence="4 7" id="KW-0378">Hydrolase</keyword>
<comment type="subcellular location">
    <subcellularLocation>
        <location evidence="1">Secreted</location>
        <location evidence="1">Cell wall</location>
    </subcellularLocation>
</comment>
<keyword evidence="10" id="KW-1185">Reference proteome</keyword>
<comment type="catalytic activity">
    <reaction evidence="7">
        <text>[(1-&gt;4)-alpha-D-galacturonosyl methyl ester](n) + n H2O = [(1-&gt;4)-alpha-D-galacturonosyl](n) + n methanol + n H(+)</text>
        <dbReference type="Rhea" id="RHEA:22380"/>
        <dbReference type="Rhea" id="RHEA-COMP:14570"/>
        <dbReference type="Rhea" id="RHEA-COMP:14573"/>
        <dbReference type="ChEBI" id="CHEBI:15377"/>
        <dbReference type="ChEBI" id="CHEBI:15378"/>
        <dbReference type="ChEBI" id="CHEBI:17790"/>
        <dbReference type="ChEBI" id="CHEBI:140522"/>
        <dbReference type="ChEBI" id="CHEBI:140523"/>
        <dbReference type="EC" id="3.1.1.11"/>
    </reaction>
</comment>
<sequence>MTFENSAGPAKHQAVAFRSDSDLSVYYRVEVRGYQDSLYTHTMRQFYRDCVIRGTVDFIFGNAAAVFQNCSILARKGLDNQKNTITAHGKKDPNQATGYSIQFCSIGADADLLPFANSSYTYLGRPWKNFSTTVVMQSYISAAVRPEGWLEWNGPMYLDTLYYGEYMNYGPGAAVGRRVRWPGFHLLNSSSEASNFTVAQFIEGNLWLPSTGVRYSAGFQQV</sequence>
<keyword evidence="5 7" id="KW-0063">Aspartyl esterase</keyword>
<feature type="domain" description="Pectinesterase catalytic" evidence="8">
    <location>
        <begin position="1"/>
        <end position="205"/>
    </location>
</feature>
<dbReference type="Proteomes" id="UP001497516">
    <property type="component" value="Chromosome 5"/>
</dbReference>
<dbReference type="PROSITE" id="PS00503">
    <property type="entry name" value="PECTINESTERASE_2"/>
    <property type="match status" value="1"/>
</dbReference>